<dbReference type="NCBIfam" id="TIGR00377">
    <property type="entry name" value="ant_ant_sig"/>
    <property type="match status" value="1"/>
</dbReference>
<dbReference type="PANTHER" id="PTHR33495">
    <property type="entry name" value="ANTI-SIGMA FACTOR ANTAGONIST TM_1081-RELATED-RELATED"/>
    <property type="match status" value="1"/>
</dbReference>
<dbReference type="EMBL" id="JAAYEE010000008">
    <property type="protein sequence ID" value="NLW33924.1"/>
    <property type="molecule type" value="Genomic_DNA"/>
</dbReference>
<reference evidence="4" key="2">
    <citation type="submission" date="2020-01" db="EMBL/GenBank/DDBJ databases">
        <authorList>
            <person name="Campanaro S."/>
        </authorList>
    </citation>
    <scope>NUCLEOTIDE SEQUENCE</scope>
    <source>
        <strain evidence="4">AS06rmzACSIP_7</strain>
    </source>
</reference>
<dbReference type="Pfam" id="PF01740">
    <property type="entry name" value="STAS"/>
    <property type="match status" value="1"/>
</dbReference>
<evidence type="ECO:0000256" key="2">
    <source>
        <dbReference type="RuleBase" id="RU003749"/>
    </source>
</evidence>
<evidence type="ECO:0000259" key="3">
    <source>
        <dbReference type="PROSITE" id="PS50801"/>
    </source>
</evidence>
<dbReference type="PANTHER" id="PTHR33495:SF2">
    <property type="entry name" value="ANTI-SIGMA FACTOR ANTAGONIST TM_1081-RELATED"/>
    <property type="match status" value="1"/>
</dbReference>
<gene>
    <name evidence="4" type="ORF">GXY80_00380</name>
</gene>
<dbReference type="GO" id="GO:0043856">
    <property type="term" value="F:anti-sigma factor antagonist activity"/>
    <property type="evidence" value="ECO:0007669"/>
    <property type="project" value="InterPro"/>
</dbReference>
<dbReference type="InterPro" id="IPR036513">
    <property type="entry name" value="STAS_dom_sf"/>
</dbReference>
<dbReference type="PROSITE" id="PS50801">
    <property type="entry name" value="STAS"/>
    <property type="match status" value="1"/>
</dbReference>
<dbReference type="InterPro" id="IPR003658">
    <property type="entry name" value="Anti-sigma_ant"/>
</dbReference>
<dbReference type="InterPro" id="IPR002645">
    <property type="entry name" value="STAS_dom"/>
</dbReference>
<sequence>MFEYDLREEDACRCIVARGRVDALSAPDIQKLLDRLVLDGERLLLVDMASVNYVSSAGLRVFLAAQKQLTKVGGEIIFIGMNTQVFKVFRMSGLANVFRIAGSTDEVLHLIEQGRAGAIVAIEPIEGARMEYVERARGKGTIFAIGSPDKTAGSAYGEKDVVPVEASRMQFGCGLATLGERYEEYKELFGESMVVKGSFFFYPAVKHSSVDFLLNAEEDPGTVYRFLHGFGFDGPYRYLISFEGRERPLDLTSLAKGFFAISAASVLGVVIIAESKGLWGMHLKKAPLMEQRPDNGKSIFDDKNFSEWVDFPVEPTYANHAVVATGIAVRDRESVSPQMQSLMAEEGNFHIHGAIFEKTPLNKNTNGFDGELLRIFNELQVYKIQHILGRSRFSGGMAAIIELDG</sequence>
<protein>
    <recommendedName>
        <fullName evidence="2">Anti-sigma factor antagonist</fullName>
    </recommendedName>
</protein>
<dbReference type="AlphaFoldDB" id="A0A971M292"/>
<organism evidence="4 5">
    <name type="scientific">Syntrophorhabdus aromaticivorans</name>
    <dbReference type="NCBI Taxonomy" id="328301"/>
    <lineage>
        <taxon>Bacteria</taxon>
        <taxon>Pseudomonadati</taxon>
        <taxon>Thermodesulfobacteriota</taxon>
        <taxon>Syntrophorhabdia</taxon>
        <taxon>Syntrophorhabdales</taxon>
        <taxon>Syntrophorhabdaceae</taxon>
        <taxon>Syntrophorhabdus</taxon>
    </lineage>
</organism>
<evidence type="ECO:0000313" key="5">
    <source>
        <dbReference type="Proteomes" id="UP000777265"/>
    </source>
</evidence>
<dbReference type="CDD" id="cd07043">
    <property type="entry name" value="STAS_anti-anti-sigma_factors"/>
    <property type="match status" value="1"/>
</dbReference>
<feature type="domain" description="STAS" evidence="3">
    <location>
        <begin position="2"/>
        <end position="111"/>
    </location>
</feature>
<dbReference type="Proteomes" id="UP000777265">
    <property type="component" value="Unassembled WGS sequence"/>
</dbReference>
<dbReference type="SUPFAM" id="SSF52091">
    <property type="entry name" value="SpoIIaa-like"/>
    <property type="match status" value="1"/>
</dbReference>
<dbReference type="Gene3D" id="3.30.750.24">
    <property type="entry name" value="STAS domain"/>
    <property type="match status" value="1"/>
</dbReference>
<name>A0A971M292_9BACT</name>
<reference evidence="4" key="1">
    <citation type="journal article" date="2020" name="Biotechnol. Biofuels">
        <title>New insights from the biogas microbiome by comprehensive genome-resolved metagenomics of nearly 1600 species originating from multiple anaerobic digesters.</title>
        <authorList>
            <person name="Campanaro S."/>
            <person name="Treu L."/>
            <person name="Rodriguez-R L.M."/>
            <person name="Kovalovszki A."/>
            <person name="Ziels R.M."/>
            <person name="Maus I."/>
            <person name="Zhu X."/>
            <person name="Kougias P.G."/>
            <person name="Basile A."/>
            <person name="Luo G."/>
            <person name="Schluter A."/>
            <person name="Konstantinidis K.T."/>
            <person name="Angelidaki I."/>
        </authorList>
    </citation>
    <scope>NUCLEOTIDE SEQUENCE</scope>
    <source>
        <strain evidence="4">AS06rmzACSIP_7</strain>
    </source>
</reference>
<accession>A0A971M292</accession>
<comment type="caution">
    <text evidence="4">The sequence shown here is derived from an EMBL/GenBank/DDBJ whole genome shotgun (WGS) entry which is preliminary data.</text>
</comment>
<evidence type="ECO:0000313" key="4">
    <source>
        <dbReference type="EMBL" id="NLW33924.1"/>
    </source>
</evidence>
<proteinExistence type="inferred from homology"/>
<evidence type="ECO:0000256" key="1">
    <source>
        <dbReference type="ARBA" id="ARBA00009013"/>
    </source>
</evidence>
<comment type="similarity">
    <text evidence="1 2">Belongs to the anti-sigma-factor antagonist family.</text>
</comment>